<evidence type="ECO:0000256" key="2">
    <source>
        <dbReference type="ARBA" id="ARBA00022884"/>
    </source>
</evidence>
<dbReference type="Proteomes" id="UP000298049">
    <property type="component" value="Chromosome"/>
</dbReference>
<dbReference type="PROSITE" id="PS50889">
    <property type="entry name" value="S4"/>
    <property type="match status" value="1"/>
</dbReference>
<keyword evidence="7" id="KW-0346">Stress response</keyword>
<feature type="compositionally biased region" description="Basic and acidic residues" evidence="5">
    <location>
        <begin position="92"/>
        <end position="102"/>
    </location>
</feature>
<dbReference type="SMART" id="SM00363">
    <property type="entry name" value="S4"/>
    <property type="match status" value="1"/>
</dbReference>
<keyword evidence="3 4" id="KW-0238">DNA-binding</keyword>
<dbReference type="AlphaFoldDB" id="A0A4P7XE91"/>
<dbReference type="Pfam" id="PF01479">
    <property type="entry name" value="S4"/>
    <property type="match status" value="1"/>
</dbReference>
<dbReference type="Gene3D" id="3.10.290.10">
    <property type="entry name" value="RNA-binding S4 domain"/>
    <property type="match status" value="1"/>
</dbReference>
<dbReference type="OrthoDB" id="9797176at2"/>
<dbReference type="RefSeq" id="WP_136546173.1">
    <property type="nucleotide sequence ID" value="NZ_CP031093.1"/>
</dbReference>
<feature type="compositionally biased region" description="Basic and acidic residues" evidence="5">
    <location>
        <begin position="123"/>
        <end position="133"/>
    </location>
</feature>
<evidence type="ECO:0000256" key="3">
    <source>
        <dbReference type="ARBA" id="ARBA00023125"/>
    </source>
</evidence>
<dbReference type="InterPro" id="IPR002942">
    <property type="entry name" value="S4_RNA-bd"/>
</dbReference>
<dbReference type="GO" id="GO:0034605">
    <property type="term" value="P:cellular response to heat"/>
    <property type="evidence" value="ECO:0007669"/>
    <property type="project" value="InterPro"/>
</dbReference>
<evidence type="ECO:0000256" key="5">
    <source>
        <dbReference type="SAM" id="MobiDB-lite"/>
    </source>
</evidence>
<keyword evidence="2 4" id="KW-0694">RNA-binding</keyword>
<dbReference type="GO" id="GO:0003727">
    <property type="term" value="F:single-stranded RNA binding"/>
    <property type="evidence" value="ECO:0007669"/>
    <property type="project" value="InterPro"/>
</dbReference>
<dbReference type="PIRSF" id="PIRSF016821">
    <property type="entry name" value="HSP15"/>
    <property type="match status" value="1"/>
</dbReference>
<dbReference type="CDD" id="cd00165">
    <property type="entry name" value="S4"/>
    <property type="match status" value="1"/>
</dbReference>
<dbReference type="SUPFAM" id="SSF55174">
    <property type="entry name" value="Alpha-L RNA-binding motif"/>
    <property type="match status" value="1"/>
</dbReference>
<keyword evidence="8" id="KW-1185">Reference proteome</keyword>
<dbReference type="GO" id="GO:0003677">
    <property type="term" value="F:DNA binding"/>
    <property type="evidence" value="ECO:0007669"/>
    <property type="project" value="UniProtKB-KW"/>
</dbReference>
<gene>
    <name evidence="7" type="ORF">soil367_01340</name>
</gene>
<dbReference type="GO" id="GO:0043023">
    <property type="term" value="F:ribosomal large subunit binding"/>
    <property type="evidence" value="ECO:0007669"/>
    <property type="project" value="InterPro"/>
</dbReference>
<comment type="similarity">
    <text evidence="1 4">Belongs to the HSP15 family.</text>
</comment>
<dbReference type="InterPro" id="IPR025708">
    <property type="entry name" value="HSP15"/>
</dbReference>
<sequence length="139" mass="16122">MTDTQEQPQVRLDKWLWAARFFKTRSLAKGAIEGGKVHYNGHRTKPGKIVEVGATVRLRQGWQEKSVKVVMISDQRRGAPEAQQLYAETDESLQKREEDAWQRKSLQASQLPPARRPNKKQRREIQRIKHQTGETEPPL</sequence>
<name>A0A4P7XE91_9ALTE</name>
<proteinExistence type="inferred from homology"/>
<organism evidence="7 8">
    <name type="scientific">Hydrocarboniclastica marina</name>
    <dbReference type="NCBI Taxonomy" id="2259620"/>
    <lineage>
        <taxon>Bacteria</taxon>
        <taxon>Pseudomonadati</taxon>
        <taxon>Pseudomonadota</taxon>
        <taxon>Gammaproteobacteria</taxon>
        <taxon>Alteromonadales</taxon>
        <taxon>Alteromonadaceae</taxon>
        <taxon>Hydrocarboniclastica</taxon>
    </lineage>
</organism>
<evidence type="ECO:0000313" key="7">
    <source>
        <dbReference type="EMBL" id="QCF24704.1"/>
    </source>
</evidence>
<dbReference type="NCBIfam" id="NF007673">
    <property type="entry name" value="PRK10348.1"/>
    <property type="match status" value="1"/>
</dbReference>
<protein>
    <recommendedName>
        <fullName evidence="4">Heat shock protein 15</fullName>
    </recommendedName>
</protein>
<dbReference type="EMBL" id="CP031093">
    <property type="protein sequence ID" value="QCF24704.1"/>
    <property type="molecule type" value="Genomic_DNA"/>
</dbReference>
<reference evidence="7 8" key="1">
    <citation type="submission" date="2018-07" db="EMBL/GenBank/DDBJ databases">
        <title>Marsedoiliclastica nanhaica gen. nov. sp. nov., a novel marine hydrocarbonoclastic bacterium isolated from an in-situ enriched hydrocarbon-degrading consortium in deep-sea sediment.</title>
        <authorList>
            <person name="Dong C."/>
            <person name="Ma T."/>
            <person name="Liu R."/>
            <person name="Shao Z."/>
        </authorList>
    </citation>
    <scope>NUCLEOTIDE SEQUENCE [LARGE SCALE GENOMIC DNA]</scope>
    <source>
        <strain evidence="8">soil36-7</strain>
    </source>
</reference>
<evidence type="ECO:0000259" key="6">
    <source>
        <dbReference type="SMART" id="SM00363"/>
    </source>
</evidence>
<dbReference type="KEGG" id="hmi:soil367_01340"/>
<feature type="domain" description="RNA-binding S4" evidence="6">
    <location>
        <begin position="10"/>
        <end position="67"/>
    </location>
</feature>
<evidence type="ECO:0000256" key="4">
    <source>
        <dbReference type="PIRNR" id="PIRNR016821"/>
    </source>
</evidence>
<feature type="region of interest" description="Disordered" evidence="5">
    <location>
        <begin position="89"/>
        <end position="139"/>
    </location>
</feature>
<accession>A0A4P7XE91</accession>
<evidence type="ECO:0000256" key="1">
    <source>
        <dbReference type="ARBA" id="ARBA00008396"/>
    </source>
</evidence>
<evidence type="ECO:0000313" key="8">
    <source>
        <dbReference type="Proteomes" id="UP000298049"/>
    </source>
</evidence>
<dbReference type="InterPro" id="IPR036986">
    <property type="entry name" value="S4_RNA-bd_sf"/>
</dbReference>